<accession>A0ABD0R2R4</accession>
<evidence type="ECO:0000313" key="2">
    <source>
        <dbReference type="EMBL" id="KAL0192228.1"/>
    </source>
</evidence>
<name>A0ABD0R2R4_CIRMR</name>
<reference evidence="2 3" key="1">
    <citation type="submission" date="2024-05" db="EMBL/GenBank/DDBJ databases">
        <title>Genome sequencing and assembly of Indian major carp, Cirrhinus mrigala (Hamilton, 1822).</title>
        <authorList>
            <person name="Mohindra V."/>
            <person name="Chowdhury L.M."/>
            <person name="Lal K."/>
            <person name="Jena J.K."/>
        </authorList>
    </citation>
    <scope>NUCLEOTIDE SEQUENCE [LARGE SCALE GENOMIC DNA]</scope>
    <source>
        <strain evidence="2">CM1030</strain>
        <tissue evidence="2">Blood</tissue>
    </source>
</reference>
<dbReference type="EMBL" id="JAMKFB020000005">
    <property type="protein sequence ID" value="KAL0192228.1"/>
    <property type="molecule type" value="Genomic_DNA"/>
</dbReference>
<gene>
    <name evidence="2" type="ORF">M9458_010524</name>
</gene>
<feature type="region of interest" description="Disordered" evidence="1">
    <location>
        <begin position="41"/>
        <end position="68"/>
    </location>
</feature>
<evidence type="ECO:0000313" key="3">
    <source>
        <dbReference type="Proteomes" id="UP001529510"/>
    </source>
</evidence>
<feature type="non-terminal residue" evidence="2">
    <location>
        <position position="1"/>
    </location>
</feature>
<proteinExistence type="predicted"/>
<feature type="compositionally biased region" description="Polar residues" evidence="1">
    <location>
        <begin position="55"/>
        <end position="66"/>
    </location>
</feature>
<evidence type="ECO:0000256" key="1">
    <source>
        <dbReference type="SAM" id="MobiDB-lite"/>
    </source>
</evidence>
<feature type="compositionally biased region" description="Low complexity" evidence="1">
    <location>
        <begin position="41"/>
        <end position="50"/>
    </location>
</feature>
<keyword evidence="3" id="KW-1185">Reference proteome</keyword>
<dbReference type="Proteomes" id="UP001529510">
    <property type="component" value="Unassembled WGS sequence"/>
</dbReference>
<sequence length="90" mass="9523">ITVRNVPLGQPPRKSNLALWSCRKTASVRTAVDPALSIAASEEGLSSSEADGTAEQPSSVVAAQSEQEAELTAMLETRRLVSGSRRDSQL</sequence>
<protein>
    <submittedName>
        <fullName evidence="2">Uncharacterized protein</fullName>
    </submittedName>
</protein>
<organism evidence="2 3">
    <name type="scientific">Cirrhinus mrigala</name>
    <name type="common">Mrigala</name>
    <dbReference type="NCBI Taxonomy" id="683832"/>
    <lineage>
        <taxon>Eukaryota</taxon>
        <taxon>Metazoa</taxon>
        <taxon>Chordata</taxon>
        <taxon>Craniata</taxon>
        <taxon>Vertebrata</taxon>
        <taxon>Euteleostomi</taxon>
        <taxon>Actinopterygii</taxon>
        <taxon>Neopterygii</taxon>
        <taxon>Teleostei</taxon>
        <taxon>Ostariophysi</taxon>
        <taxon>Cypriniformes</taxon>
        <taxon>Cyprinidae</taxon>
        <taxon>Labeoninae</taxon>
        <taxon>Labeonini</taxon>
        <taxon>Cirrhinus</taxon>
    </lineage>
</organism>
<dbReference type="AlphaFoldDB" id="A0ABD0R2R4"/>
<comment type="caution">
    <text evidence="2">The sequence shown here is derived from an EMBL/GenBank/DDBJ whole genome shotgun (WGS) entry which is preliminary data.</text>
</comment>
<feature type="non-terminal residue" evidence="2">
    <location>
        <position position="90"/>
    </location>
</feature>